<sequence>MKKVSQILSHLFNTPSYQKLHQTQQIKRFLWTLPKSLRDGVCFCYIKNQVLFFALKHPCYKQEFDYKLTIIKQLLKQYQQSKEELLGVMDIKAFVSNNAYQKSQTQQAENLEVYGEIAKGDFKNLAKDKEIREIFESIRKAILCNH</sequence>
<dbReference type="AlphaFoldDB" id="A0A4U8UF32"/>
<evidence type="ECO:0000313" key="1">
    <source>
        <dbReference type="EMBL" id="TLE16153.1"/>
    </source>
</evidence>
<keyword evidence="2" id="KW-1185">Reference proteome</keyword>
<proteinExistence type="predicted"/>
<gene>
    <name evidence="1" type="ORF">LS72_004420</name>
</gene>
<comment type="caution">
    <text evidence="1">The sequence shown here is derived from an EMBL/GenBank/DDBJ whole genome shotgun (WGS) entry which is preliminary data.</text>
</comment>
<reference evidence="1 2" key="1">
    <citation type="journal article" date="2014" name="Genome Announc.">
        <title>Draft genome sequences of eight enterohepatic helicobacter species isolated from both laboratory and wild rodents.</title>
        <authorList>
            <person name="Sheh A."/>
            <person name="Shen Z."/>
            <person name="Fox J.G."/>
        </authorList>
    </citation>
    <scope>NUCLEOTIDE SEQUENCE [LARGE SCALE GENOMIC DNA]</scope>
    <source>
        <strain evidence="1 2">MIT-03-7007</strain>
    </source>
</reference>
<evidence type="ECO:0008006" key="3">
    <source>
        <dbReference type="Google" id="ProtNLM"/>
    </source>
</evidence>
<accession>A0A4U8UF32</accession>
<organism evidence="1 2">
    <name type="scientific">Helicobacter apodemus</name>
    <dbReference type="NCBI Taxonomy" id="135569"/>
    <lineage>
        <taxon>Bacteria</taxon>
        <taxon>Pseudomonadati</taxon>
        <taxon>Campylobacterota</taxon>
        <taxon>Epsilonproteobacteria</taxon>
        <taxon>Campylobacterales</taxon>
        <taxon>Helicobacteraceae</taxon>
        <taxon>Helicobacter</taxon>
    </lineage>
</organism>
<name>A0A4U8UF32_9HELI</name>
<dbReference type="Proteomes" id="UP000029920">
    <property type="component" value="Unassembled WGS sequence"/>
</dbReference>
<protein>
    <recommendedName>
        <fullName evidence="3">DUF721 domain-containing protein</fullName>
    </recommendedName>
</protein>
<dbReference type="EMBL" id="JRPC02000009">
    <property type="protein sequence ID" value="TLE16153.1"/>
    <property type="molecule type" value="Genomic_DNA"/>
</dbReference>
<evidence type="ECO:0000313" key="2">
    <source>
        <dbReference type="Proteomes" id="UP000029920"/>
    </source>
</evidence>